<dbReference type="EMBL" id="RSCE01000002">
    <property type="protein sequence ID" value="RSH86098.1"/>
    <property type="molecule type" value="Genomic_DNA"/>
</dbReference>
<dbReference type="GeneID" id="39588863"/>
<sequence>MCVSCEFNVQRVMADYPPFIARDSTTFNAEEFHGEQHTYVQSRTDPVSFYYTSFAWKSYTVTKPQEYRIISRHGLITGWINLTNDLLRYASLTRALNKTTAEQVKVLESDIAVLRKEANEAHYMYRQILNAVRRHSPTVLSRLMYTCTKLVHFLIQHLELNETSGLATHMPPWALALDYALAAATRPDPGGRAVGSSVDRLEKALAAVKLYEDPGIVRVYPDVGSGPDFARAYWEGPRGGIRR</sequence>
<protein>
    <submittedName>
        <fullName evidence="1">Uncharacterized protein</fullName>
    </submittedName>
</protein>
<dbReference type="Proteomes" id="UP000279236">
    <property type="component" value="Unassembled WGS sequence"/>
</dbReference>
<reference evidence="1 2" key="1">
    <citation type="submission" date="2018-11" db="EMBL/GenBank/DDBJ databases">
        <title>Genome sequence of Apiotrichum porosum DSM 27194.</title>
        <authorList>
            <person name="Aliyu H."/>
            <person name="Gorte O."/>
            <person name="Ochsenreither K."/>
        </authorList>
    </citation>
    <scope>NUCLEOTIDE SEQUENCE [LARGE SCALE GENOMIC DNA]</scope>
    <source>
        <strain evidence="1 2">DSM 27194</strain>
    </source>
</reference>
<name>A0A427Y4U2_9TREE</name>
<proteinExistence type="predicted"/>
<evidence type="ECO:0000313" key="2">
    <source>
        <dbReference type="Proteomes" id="UP000279236"/>
    </source>
</evidence>
<dbReference type="AlphaFoldDB" id="A0A427Y4U2"/>
<comment type="caution">
    <text evidence="1">The sequence shown here is derived from an EMBL/GenBank/DDBJ whole genome shotgun (WGS) entry which is preliminary data.</text>
</comment>
<accession>A0A427Y4U2</accession>
<keyword evidence="2" id="KW-1185">Reference proteome</keyword>
<gene>
    <name evidence="1" type="ORF">EHS24_004320</name>
</gene>
<dbReference type="RefSeq" id="XP_028478883.1">
    <property type="nucleotide sequence ID" value="XM_028619911.1"/>
</dbReference>
<evidence type="ECO:0000313" key="1">
    <source>
        <dbReference type="EMBL" id="RSH86098.1"/>
    </source>
</evidence>
<organism evidence="1 2">
    <name type="scientific">Apiotrichum porosum</name>
    <dbReference type="NCBI Taxonomy" id="105984"/>
    <lineage>
        <taxon>Eukaryota</taxon>
        <taxon>Fungi</taxon>
        <taxon>Dikarya</taxon>
        <taxon>Basidiomycota</taxon>
        <taxon>Agaricomycotina</taxon>
        <taxon>Tremellomycetes</taxon>
        <taxon>Trichosporonales</taxon>
        <taxon>Trichosporonaceae</taxon>
        <taxon>Apiotrichum</taxon>
    </lineage>
</organism>